<protein>
    <recommendedName>
        <fullName evidence="2">HPP transmembrane region domain-containing protein</fullName>
    </recommendedName>
</protein>
<dbReference type="PANTHER" id="PTHR33741">
    <property type="entry name" value="TRANSMEMBRANE PROTEIN DDB_G0269096-RELATED"/>
    <property type="match status" value="1"/>
</dbReference>
<name>A0A1Z4VNN8_9GAMM</name>
<accession>A0A1Z4VNN8</accession>
<sequence>MKAIARVLGIDADTTGHMEKLISGVGGFVGIICIMWLTAPLADARGFPLIIASMGASAVLLFAAPHGKLSQPWNLLAGHGVSAVVGVFVAQQVEPLLLAGSLAVGGAITVMYYLRATHPPGGATALVAVIGGEPIRELGYLYALTPILVNAVIILAVAVLVNAAFHWRRYPPGLYQLFERSQAHAVAAPPASDLADFDLEDLDYALGRIGSYIDVSEDDLATIYRLAREHADTRHVPLDSIRVGSYYSNGDYGHHWSVRQVVDTDERPDGKGLVIYKTVAGRNRRQSGTCTRDEFARWAKYEVFLNENSWQRVT</sequence>
<reference evidence="3 4" key="1">
    <citation type="submission" date="2017-05" db="EMBL/GenBank/DDBJ databases">
        <title>Thiocyanate degradation by Thiohalobacter thiocyanaticus FOKN1.</title>
        <authorList>
            <person name="Oshiki M."/>
            <person name="Fukushima T."/>
            <person name="Kawano S."/>
            <person name="Nakagawa J."/>
        </authorList>
    </citation>
    <scope>NUCLEOTIDE SEQUENCE [LARGE SCALE GENOMIC DNA]</scope>
    <source>
        <strain evidence="3 4">FOKN1</strain>
    </source>
</reference>
<evidence type="ECO:0000259" key="2">
    <source>
        <dbReference type="Pfam" id="PF04982"/>
    </source>
</evidence>
<dbReference type="KEGG" id="ttc:FOKN1_0837"/>
<evidence type="ECO:0000313" key="3">
    <source>
        <dbReference type="EMBL" id="BAZ93239.1"/>
    </source>
</evidence>
<dbReference type="AlphaFoldDB" id="A0A1Z4VNN8"/>
<dbReference type="Pfam" id="PF04982">
    <property type="entry name" value="TM_HPP"/>
    <property type="match status" value="1"/>
</dbReference>
<evidence type="ECO:0000313" key="4">
    <source>
        <dbReference type="Proteomes" id="UP000218765"/>
    </source>
</evidence>
<organism evidence="3 4">
    <name type="scientific">Thiohalobacter thiocyanaticus</name>
    <dbReference type="NCBI Taxonomy" id="585455"/>
    <lineage>
        <taxon>Bacteria</taxon>
        <taxon>Pseudomonadati</taxon>
        <taxon>Pseudomonadota</taxon>
        <taxon>Gammaproteobacteria</taxon>
        <taxon>Thiohalobacterales</taxon>
        <taxon>Thiohalobacteraceae</taxon>
        <taxon>Thiohalobacter</taxon>
    </lineage>
</organism>
<feature type="transmembrane region" description="Helical" evidence="1">
    <location>
        <begin position="71"/>
        <end position="89"/>
    </location>
</feature>
<dbReference type="EMBL" id="AP018052">
    <property type="protein sequence ID" value="BAZ93239.1"/>
    <property type="molecule type" value="Genomic_DNA"/>
</dbReference>
<proteinExistence type="predicted"/>
<keyword evidence="1" id="KW-0812">Transmembrane</keyword>
<dbReference type="RefSeq" id="WP_096365023.1">
    <property type="nucleotide sequence ID" value="NZ_AP018052.1"/>
</dbReference>
<gene>
    <name evidence="3" type="ORF">FOKN1_0837</name>
</gene>
<dbReference type="PANTHER" id="PTHR33741:SF5">
    <property type="entry name" value="TRANSMEMBRANE PROTEIN DDB_G0269096-RELATED"/>
    <property type="match status" value="1"/>
</dbReference>
<feature type="transmembrane region" description="Helical" evidence="1">
    <location>
        <begin position="96"/>
        <end position="114"/>
    </location>
</feature>
<keyword evidence="1" id="KW-1133">Transmembrane helix</keyword>
<evidence type="ECO:0000256" key="1">
    <source>
        <dbReference type="SAM" id="Phobius"/>
    </source>
</evidence>
<feature type="transmembrane region" description="Helical" evidence="1">
    <location>
        <begin position="140"/>
        <end position="165"/>
    </location>
</feature>
<dbReference type="InterPro" id="IPR058581">
    <property type="entry name" value="TM_HPP"/>
</dbReference>
<feature type="transmembrane region" description="Helical" evidence="1">
    <location>
        <begin position="21"/>
        <end position="39"/>
    </location>
</feature>
<dbReference type="OrthoDB" id="9811720at2"/>
<feature type="transmembrane region" description="Helical" evidence="1">
    <location>
        <begin position="46"/>
        <end position="65"/>
    </location>
</feature>
<feature type="domain" description="HPP transmembrane region" evidence="2">
    <location>
        <begin position="18"/>
        <end position="171"/>
    </location>
</feature>
<keyword evidence="4" id="KW-1185">Reference proteome</keyword>
<dbReference type="InterPro" id="IPR007065">
    <property type="entry name" value="HPP"/>
</dbReference>
<keyword evidence="1" id="KW-0472">Membrane</keyword>
<dbReference type="Proteomes" id="UP000218765">
    <property type="component" value="Chromosome"/>
</dbReference>